<dbReference type="PANTHER" id="PTHR33365">
    <property type="entry name" value="YALI0B05434P"/>
    <property type="match status" value="1"/>
</dbReference>
<comment type="similarity">
    <text evidence="3">Belongs to the ustYa family.</text>
</comment>
<sequence length="206" mass="22548">MPSITPRGIIAAFAILSAANIALILYLFHILEGLVSVEREYTYVGDDFPAQLPLTLPAVGLVLSSDASHFSLYADDDWGSLFPLSDGFITLHPSPLTHAPATAQSSSPDGRTFLISMVHQLHCLDVLRVAFVANRTGAAQHAAHCLRYLRQAVLCHADATLEPDEPGVRDGRWEHAASGVGAVHRCRDWTALRRYMDEHPAEPFRV</sequence>
<dbReference type="EMBL" id="KZ084146">
    <property type="protein sequence ID" value="OSC97753.1"/>
    <property type="molecule type" value="Genomic_DNA"/>
</dbReference>
<keyword evidence="6" id="KW-1185">Reference proteome</keyword>
<protein>
    <submittedName>
        <fullName evidence="5">Uncharacterized protein</fullName>
    </submittedName>
</protein>
<accession>A0A1Y2IAN5</accession>
<name>A0A1Y2IAN5_TRAC3</name>
<dbReference type="GO" id="GO:0016491">
    <property type="term" value="F:oxidoreductase activity"/>
    <property type="evidence" value="ECO:0007669"/>
    <property type="project" value="UniProtKB-KW"/>
</dbReference>
<keyword evidence="4" id="KW-1133">Transmembrane helix</keyword>
<evidence type="ECO:0000256" key="1">
    <source>
        <dbReference type="ARBA" id="ARBA00004685"/>
    </source>
</evidence>
<keyword evidence="4" id="KW-0812">Transmembrane</keyword>
<feature type="transmembrane region" description="Helical" evidence="4">
    <location>
        <begin position="9"/>
        <end position="31"/>
    </location>
</feature>
<keyword evidence="4" id="KW-0472">Membrane</keyword>
<evidence type="ECO:0000313" key="6">
    <source>
        <dbReference type="Proteomes" id="UP000193067"/>
    </source>
</evidence>
<dbReference type="Pfam" id="PF11807">
    <property type="entry name" value="UstYa"/>
    <property type="match status" value="1"/>
</dbReference>
<evidence type="ECO:0000256" key="4">
    <source>
        <dbReference type="SAM" id="Phobius"/>
    </source>
</evidence>
<proteinExistence type="inferred from homology"/>
<comment type="pathway">
    <text evidence="1">Mycotoxin biosynthesis.</text>
</comment>
<dbReference type="InterPro" id="IPR021765">
    <property type="entry name" value="UstYa-like"/>
</dbReference>
<organism evidence="5 6">
    <name type="scientific">Trametes coccinea (strain BRFM310)</name>
    <name type="common">Pycnoporus coccineus</name>
    <dbReference type="NCBI Taxonomy" id="1353009"/>
    <lineage>
        <taxon>Eukaryota</taxon>
        <taxon>Fungi</taxon>
        <taxon>Dikarya</taxon>
        <taxon>Basidiomycota</taxon>
        <taxon>Agaricomycotina</taxon>
        <taxon>Agaricomycetes</taxon>
        <taxon>Polyporales</taxon>
        <taxon>Polyporaceae</taxon>
        <taxon>Trametes</taxon>
    </lineage>
</organism>
<evidence type="ECO:0000313" key="5">
    <source>
        <dbReference type="EMBL" id="OSC97753.1"/>
    </source>
</evidence>
<dbReference type="STRING" id="1353009.A0A1Y2IAN5"/>
<dbReference type="OrthoDB" id="3687641at2759"/>
<evidence type="ECO:0000256" key="2">
    <source>
        <dbReference type="ARBA" id="ARBA00023002"/>
    </source>
</evidence>
<gene>
    <name evidence="5" type="ORF">PYCCODRAFT_1376444</name>
</gene>
<reference evidence="5 6" key="1">
    <citation type="journal article" date="2015" name="Biotechnol. Biofuels">
        <title>Enhanced degradation of softwood versus hardwood by the white-rot fungus Pycnoporus coccineus.</title>
        <authorList>
            <person name="Couturier M."/>
            <person name="Navarro D."/>
            <person name="Chevret D."/>
            <person name="Henrissat B."/>
            <person name="Piumi F."/>
            <person name="Ruiz-Duenas F.J."/>
            <person name="Martinez A.T."/>
            <person name="Grigoriev I.V."/>
            <person name="Riley R."/>
            <person name="Lipzen A."/>
            <person name="Berrin J.G."/>
            <person name="Master E.R."/>
            <person name="Rosso M.N."/>
        </authorList>
    </citation>
    <scope>NUCLEOTIDE SEQUENCE [LARGE SCALE GENOMIC DNA]</scope>
    <source>
        <strain evidence="5 6">BRFM310</strain>
    </source>
</reference>
<dbReference type="AlphaFoldDB" id="A0A1Y2IAN5"/>
<evidence type="ECO:0000256" key="3">
    <source>
        <dbReference type="ARBA" id="ARBA00035112"/>
    </source>
</evidence>
<dbReference type="PANTHER" id="PTHR33365:SF11">
    <property type="entry name" value="TAT PATHWAY SIGNAL SEQUENCE"/>
    <property type="match status" value="1"/>
</dbReference>
<dbReference type="GO" id="GO:0043386">
    <property type="term" value="P:mycotoxin biosynthetic process"/>
    <property type="evidence" value="ECO:0007669"/>
    <property type="project" value="InterPro"/>
</dbReference>
<keyword evidence="2" id="KW-0560">Oxidoreductase</keyword>
<dbReference type="Proteomes" id="UP000193067">
    <property type="component" value="Unassembled WGS sequence"/>
</dbReference>